<proteinExistence type="predicted"/>
<evidence type="ECO:0000313" key="2">
    <source>
        <dbReference type="Proteomes" id="UP001376459"/>
    </source>
</evidence>
<gene>
    <name evidence="1" type="ORF">WKI71_11520</name>
</gene>
<dbReference type="SUPFAM" id="SSF53335">
    <property type="entry name" value="S-adenosyl-L-methionine-dependent methyltransferases"/>
    <property type="match status" value="1"/>
</dbReference>
<name>A0ABU8UIZ9_9ACTN</name>
<protein>
    <submittedName>
        <fullName evidence="1">Uncharacterized protein</fullName>
    </submittedName>
</protein>
<accession>A0ABU8UIZ9</accession>
<reference evidence="1 2" key="1">
    <citation type="submission" date="2024-03" db="EMBL/GenBank/DDBJ databases">
        <title>Novel Streptomyces species of biotechnological and ecological value are a feature of Machair soil.</title>
        <authorList>
            <person name="Prole J.R."/>
            <person name="Goodfellow M."/>
            <person name="Allenby N."/>
            <person name="Ward A.C."/>
        </authorList>
    </citation>
    <scope>NUCLEOTIDE SEQUENCE [LARGE SCALE GENOMIC DNA]</scope>
    <source>
        <strain evidence="1 2">MS1.AVA.1</strain>
    </source>
</reference>
<sequence>MPLRPVPERLTWAVENLDLAPGDRVLEIGCGREGDGGRGVAGFVAEVRVGVTWAGSRLVCVRARG</sequence>
<evidence type="ECO:0000313" key="1">
    <source>
        <dbReference type="EMBL" id="MEJ8668896.1"/>
    </source>
</evidence>
<comment type="caution">
    <text evidence="1">The sequence shown here is derived from an EMBL/GenBank/DDBJ whole genome shotgun (WGS) entry which is preliminary data.</text>
</comment>
<keyword evidence="2" id="KW-1185">Reference proteome</keyword>
<dbReference type="Proteomes" id="UP001376459">
    <property type="component" value="Unassembled WGS sequence"/>
</dbReference>
<dbReference type="InterPro" id="IPR029063">
    <property type="entry name" value="SAM-dependent_MTases_sf"/>
</dbReference>
<organism evidence="1 2">
    <name type="scientific">Streptomyces machairae</name>
    <dbReference type="NCBI Taxonomy" id="3134109"/>
    <lineage>
        <taxon>Bacteria</taxon>
        <taxon>Bacillati</taxon>
        <taxon>Actinomycetota</taxon>
        <taxon>Actinomycetes</taxon>
        <taxon>Kitasatosporales</taxon>
        <taxon>Streptomycetaceae</taxon>
        <taxon>Streptomyces</taxon>
    </lineage>
</organism>
<dbReference type="EMBL" id="JBBKAK010000001">
    <property type="protein sequence ID" value="MEJ8668896.1"/>
    <property type="molecule type" value="Genomic_DNA"/>
</dbReference>